<evidence type="ECO:0000313" key="4">
    <source>
        <dbReference type="EMBL" id="CAF4837794.1"/>
    </source>
</evidence>
<proteinExistence type="predicted"/>
<dbReference type="InterPro" id="IPR009001">
    <property type="entry name" value="Transl_elong_EF1A/Init_IF2_C"/>
</dbReference>
<keyword evidence="5" id="KW-1185">Reference proteome</keyword>
<name>A0A821R4M8_9BILA</name>
<dbReference type="AlphaFoldDB" id="A0A821R4M8"/>
<evidence type="ECO:0000256" key="1">
    <source>
        <dbReference type="ARBA" id="ARBA00022741"/>
    </source>
</evidence>
<sequence length="92" mass="10230">IGVKYQAVVHCGSIRQTATIVSLPVENLRTGDRANVIFRFVKSPEYLRLGMKLIFREGRTKAIGSISKLTPYVAAQTTGNRIKTKLHTTVDQ</sequence>
<evidence type="ECO:0000313" key="3">
    <source>
        <dbReference type="EMBL" id="CAF4837556.1"/>
    </source>
</evidence>
<dbReference type="CDD" id="cd03708">
    <property type="entry name" value="GTPBP_III"/>
    <property type="match status" value="1"/>
</dbReference>
<comment type="caution">
    <text evidence="3">The sequence shown here is derived from an EMBL/GenBank/DDBJ whole genome shotgun (WGS) entry which is preliminary data.</text>
</comment>
<accession>A0A821R4M8</accession>
<keyword evidence="2" id="KW-0342">GTP-binding</keyword>
<organism evidence="3 5">
    <name type="scientific">Rotaria socialis</name>
    <dbReference type="NCBI Taxonomy" id="392032"/>
    <lineage>
        <taxon>Eukaryota</taxon>
        <taxon>Metazoa</taxon>
        <taxon>Spiralia</taxon>
        <taxon>Gnathifera</taxon>
        <taxon>Rotifera</taxon>
        <taxon>Eurotatoria</taxon>
        <taxon>Bdelloidea</taxon>
        <taxon>Philodinida</taxon>
        <taxon>Philodinidae</taxon>
        <taxon>Rotaria</taxon>
    </lineage>
</organism>
<gene>
    <name evidence="3" type="ORF">UJA718_LOCUS42898</name>
    <name evidence="4" type="ORF">UJA718_LOCUS42910</name>
</gene>
<dbReference type="SUPFAM" id="SSF50465">
    <property type="entry name" value="EF-Tu/eEF-1alpha/eIF2-gamma C-terminal domain"/>
    <property type="match status" value="1"/>
</dbReference>
<dbReference type="PANTHER" id="PTHR43721">
    <property type="entry name" value="ELONGATION FACTOR TU-RELATED"/>
    <property type="match status" value="1"/>
</dbReference>
<evidence type="ECO:0000313" key="5">
    <source>
        <dbReference type="Proteomes" id="UP000663873"/>
    </source>
</evidence>
<reference evidence="3" key="1">
    <citation type="submission" date="2021-02" db="EMBL/GenBank/DDBJ databases">
        <authorList>
            <person name="Nowell W R."/>
        </authorList>
    </citation>
    <scope>NUCLEOTIDE SEQUENCE</scope>
</reference>
<dbReference type="GO" id="GO:0003746">
    <property type="term" value="F:translation elongation factor activity"/>
    <property type="evidence" value="ECO:0007669"/>
    <property type="project" value="TreeGrafter"/>
</dbReference>
<dbReference type="Proteomes" id="UP000663873">
    <property type="component" value="Unassembled WGS sequence"/>
</dbReference>
<dbReference type="PANTHER" id="PTHR43721:SF9">
    <property type="entry name" value="GTP-BINDING PROTEIN 1"/>
    <property type="match status" value="1"/>
</dbReference>
<dbReference type="EMBL" id="CAJOBP010057147">
    <property type="protein sequence ID" value="CAF4837794.1"/>
    <property type="molecule type" value="Genomic_DNA"/>
</dbReference>
<keyword evidence="1" id="KW-0547">Nucleotide-binding</keyword>
<dbReference type="InterPro" id="IPR050055">
    <property type="entry name" value="EF-Tu_GTPase"/>
</dbReference>
<feature type="non-terminal residue" evidence="3">
    <location>
        <position position="1"/>
    </location>
</feature>
<protein>
    <submittedName>
        <fullName evidence="3">Uncharacterized protein</fullName>
    </submittedName>
</protein>
<evidence type="ECO:0000256" key="2">
    <source>
        <dbReference type="ARBA" id="ARBA00023134"/>
    </source>
</evidence>
<dbReference type="GO" id="GO:0005525">
    <property type="term" value="F:GTP binding"/>
    <property type="evidence" value="ECO:0007669"/>
    <property type="project" value="UniProtKB-KW"/>
</dbReference>
<feature type="non-terminal residue" evidence="3">
    <location>
        <position position="92"/>
    </location>
</feature>
<dbReference type="EMBL" id="CAJOBP010057083">
    <property type="protein sequence ID" value="CAF4837556.1"/>
    <property type="molecule type" value="Genomic_DNA"/>
</dbReference>